<feature type="region of interest" description="Disordered" evidence="1">
    <location>
        <begin position="34"/>
        <end position="70"/>
    </location>
</feature>
<feature type="compositionally biased region" description="Basic and acidic residues" evidence="1">
    <location>
        <begin position="109"/>
        <end position="121"/>
    </location>
</feature>
<evidence type="ECO:0000256" key="2">
    <source>
        <dbReference type="SAM" id="SignalP"/>
    </source>
</evidence>
<proteinExistence type="predicted"/>
<dbReference type="AlphaFoldDB" id="A0A8H5HX30"/>
<name>A0A8H5HX30_9AGAR</name>
<reference evidence="3 4" key="1">
    <citation type="journal article" date="2020" name="ISME J.">
        <title>Uncovering the hidden diversity of litter-decomposition mechanisms in mushroom-forming fungi.</title>
        <authorList>
            <person name="Floudas D."/>
            <person name="Bentzer J."/>
            <person name="Ahren D."/>
            <person name="Johansson T."/>
            <person name="Persson P."/>
            <person name="Tunlid A."/>
        </authorList>
    </citation>
    <scope>NUCLEOTIDE SEQUENCE [LARGE SCALE GENOMIC DNA]</scope>
    <source>
        <strain evidence="3 4">CBS 406.79</strain>
    </source>
</reference>
<dbReference type="Proteomes" id="UP000518752">
    <property type="component" value="Unassembled WGS sequence"/>
</dbReference>
<protein>
    <submittedName>
        <fullName evidence="3">Uncharacterized protein</fullName>
    </submittedName>
</protein>
<evidence type="ECO:0000256" key="1">
    <source>
        <dbReference type="SAM" id="MobiDB-lite"/>
    </source>
</evidence>
<comment type="caution">
    <text evidence="3">The sequence shown here is derived from an EMBL/GenBank/DDBJ whole genome shotgun (WGS) entry which is preliminary data.</text>
</comment>
<accession>A0A8H5HX30</accession>
<feature type="chain" id="PRO_5034817384" evidence="2">
    <location>
        <begin position="24"/>
        <end position="229"/>
    </location>
</feature>
<evidence type="ECO:0000313" key="4">
    <source>
        <dbReference type="Proteomes" id="UP000518752"/>
    </source>
</evidence>
<sequence length="229" mass="24330">MFNNQKLYLLVLVTLVVSSQVQAAAIGRFANKQSLSARKHNSTPSPPPQTDPDSHPPATADPPPSTTDKLKSHLDVATSATDLAGKVVDTAHNIQGNGAAPAAAPRSYLDSERVESRERAAHERYRRKFSLKSDLFKSEHKAKPAEIPGEPPKKSTLKKAGKGGLVALEVAGIGATAATLFTGAGAGGDAAAAGRERRSLALDSEMLELRAEPLDEMFERRETNDMGLD</sequence>
<feature type="region of interest" description="Disordered" evidence="1">
    <location>
        <begin position="96"/>
        <end position="121"/>
    </location>
</feature>
<feature type="signal peptide" evidence="2">
    <location>
        <begin position="1"/>
        <end position="23"/>
    </location>
</feature>
<evidence type="ECO:0000313" key="3">
    <source>
        <dbReference type="EMBL" id="KAF5391030.1"/>
    </source>
</evidence>
<keyword evidence="2" id="KW-0732">Signal</keyword>
<keyword evidence="4" id="KW-1185">Reference proteome</keyword>
<gene>
    <name evidence="3" type="ORF">D9757_003991</name>
</gene>
<organism evidence="3 4">
    <name type="scientific">Collybiopsis confluens</name>
    <dbReference type="NCBI Taxonomy" id="2823264"/>
    <lineage>
        <taxon>Eukaryota</taxon>
        <taxon>Fungi</taxon>
        <taxon>Dikarya</taxon>
        <taxon>Basidiomycota</taxon>
        <taxon>Agaricomycotina</taxon>
        <taxon>Agaricomycetes</taxon>
        <taxon>Agaricomycetidae</taxon>
        <taxon>Agaricales</taxon>
        <taxon>Marasmiineae</taxon>
        <taxon>Omphalotaceae</taxon>
        <taxon>Collybiopsis</taxon>
    </lineage>
</organism>
<dbReference type="EMBL" id="JAACJN010000012">
    <property type="protein sequence ID" value="KAF5391030.1"/>
    <property type="molecule type" value="Genomic_DNA"/>
</dbReference>